<keyword evidence="3" id="KW-1185">Reference proteome</keyword>
<evidence type="ECO:0000313" key="2">
    <source>
        <dbReference type="EMBL" id="RWR76297.1"/>
    </source>
</evidence>
<proteinExistence type="predicted"/>
<reference evidence="2 3" key="1">
    <citation type="journal article" date="2019" name="Nat. Plants">
        <title>Stout camphor tree genome fills gaps in understanding of flowering plant genome evolution.</title>
        <authorList>
            <person name="Chaw S.M."/>
            <person name="Liu Y.C."/>
            <person name="Wu Y.W."/>
            <person name="Wang H.Y."/>
            <person name="Lin C.I."/>
            <person name="Wu C.S."/>
            <person name="Ke H.M."/>
            <person name="Chang L.Y."/>
            <person name="Hsu C.Y."/>
            <person name="Yang H.T."/>
            <person name="Sudianto E."/>
            <person name="Hsu M.H."/>
            <person name="Wu K.P."/>
            <person name="Wang L.N."/>
            <person name="Leebens-Mack J.H."/>
            <person name="Tsai I.J."/>
        </authorList>
    </citation>
    <scope>NUCLEOTIDE SEQUENCE [LARGE SCALE GENOMIC DNA]</scope>
    <source>
        <strain evidence="3">cv. Chaw 1501</strain>
        <tissue evidence="2">Young leaves</tissue>
    </source>
</reference>
<dbReference type="PANTHER" id="PTHR46929">
    <property type="entry name" value="EXPRESSED PROTEIN"/>
    <property type="match status" value="1"/>
</dbReference>
<gene>
    <name evidence="2" type="ORF">CKAN_00473500</name>
</gene>
<protein>
    <submittedName>
        <fullName evidence="2">L10-interacting MYB domain-containing protein</fullName>
    </submittedName>
</protein>
<evidence type="ECO:0000313" key="3">
    <source>
        <dbReference type="Proteomes" id="UP000283530"/>
    </source>
</evidence>
<dbReference type="InterPro" id="IPR024752">
    <property type="entry name" value="Myb/SANT-like_dom"/>
</dbReference>
<dbReference type="EMBL" id="QPKB01000002">
    <property type="protein sequence ID" value="RWR76297.1"/>
    <property type="molecule type" value="Genomic_DNA"/>
</dbReference>
<feature type="domain" description="Myb/SANT-like" evidence="1">
    <location>
        <begin position="2"/>
        <end position="56"/>
    </location>
</feature>
<evidence type="ECO:0000259" key="1">
    <source>
        <dbReference type="Pfam" id="PF12776"/>
    </source>
</evidence>
<organism evidence="2 3">
    <name type="scientific">Cinnamomum micranthum f. kanehirae</name>
    <dbReference type="NCBI Taxonomy" id="337451"/>
    <lineage>
        <taxon>Eukaryota</taxon>
        <taxon>Viridiplantae</taxon>
        <taxon>Streptophyta</taxon>
        <taxon>Embryophyta</taxon>
        <taxon>Tracheophyta</taxon>
        <taxon>Spermatophyta</taxon>
        <taxon>Magnoliopsida</taxon>
        <taxon>Magnoliidae</taxon>
        <taxon>Laurales</taxon>
        <taxon>Lauraceae</taxon>
        <taxon>Cinnamomum</taxon>
    </lineage>
</organism>
<accession>A0A443NCQ0</accession>
<sequence length="155" mass="17874">MQTKFGPEFNKDKLKNKLKSCKKWYSAMKAMLNLSGFGWDEERKKDTAEAGVWDDYIARHSAAPGGSSRQTVRRQSARDAMVVVTQSMAYAIHTMARNTSEERMKKVWEAVLPLDLEPVMKFRAFQQLENEENASQSLALDSEYRKLFILNFLNN</sequence>
<dbReference type="Proteomes" id="UP000283530">
    <property type="component" value="Unassembled WGS sequence"/>
</dbReference>
<comment type="caution">
    <text evidence="2">The sequence shown here is derived from an EMBL/GenBank/DDBJ whole genome shotgun (WGS) entry which is preliminary data.</text>
</comment>
<dbReference type="AlphaFoldDB" id="A0A443NCQ0"/>
<name>A0A443NCQ0_9MAGN</name>
<dbReference type="Pfam" id="PF12776">
    <property type="entry name" value="Myb_DNA-bind_3"/>
    <property type="match status" value="1"/>
</dbReference>
<dbReference type="PANTHER" id="PTHR46929:SF33">
    <property type="entry name" value="L10-INTERACTING MYB DOMAIN-CONTAINING PROTEIN-LIKE ISOFORM X1"/>
    <property type="match status" value="1"/>
</dbReference>